<organism evidence="3 4">
    <name type="scientific">Hibiscus syriacus</name>
    <name type="common">Rose of Sharon</name>
    <dbReference type="NCBI Taxonomy" id="106335"/>
    <lineage>
        <taxon>Eukaryota</taxon>
        <taxon>Viridiplantae</taxon>
        <taxon>Streptophyta</taxon>
        <taxon>Embryophyta</taxon>
        <taxon>Tracheophyta</taxon>
        <taxon>Spermatophyta</taxon>
        <taxon>Magnoliopsida</taxon>
        <taxon>eudicotyledons</taxon>
        <taxon>Gunneridae</taxon>
        <taxon>Pentapetalae</taxon>
        <taxon>rosids</taxon>
        <taxon>malvids</taxon>
        <taxon>Malvales</taxon>
        <taxon>Malvaceae</taxon>
        <taxon>Malvoideae</taxon>
        <taxon>Hibiscus</taxon>
    </lineage>
</organism>
<dbReference type="GO" id="GO:0016491">
    <property type="term" value="F:oxidoreductase activity"/>
    <property type="evidence" value="ECO:0007669"/>
    <property type="project" value="UniProtKB-KW"/>
</dbReference>
<evidence type="ECO:0000313" key="3">
    <source>
        <dbReference type="EMBL" id="KAE8696784.1"/>
    </source>
</evidence>
<protein>
    <submittedName>
        <fullName evidence="3">Uncharacterized protein</fullName>
    </submittedName>
</protein>
<dbReference type="PANTHER" id="PTHR13871">
    <property type="entry name" value="THIOREDOXIN"/>
    <property type="match status" value="1"/>
</dbReference>
<proteinExistence type="predicted"/>
<reference evidence="3" key="1">
    <citation type="submission" date="2019-09" db="EMBL/GenBank/DDBJ databases">
        <title>Draft genome information of white flower Hibiscus syriacus.</title>
        <authorList>
            <person name="Kim Y.-M."/>
        </authorList>
    </citation>
    <scope>NUCLEOTIDE SEQUENCE [LARGE SCALE GENOMIC DNA]</scope>
    <source>
        <tissue evidence="3">Leaf</tissue>
    </source>
</reference>
<keyword evidence="4" id="KW-1185">Reference proteome</keyword>
<accession>A0A6A2ZXQ1</accession>
<keyword evidence="2" id="KW-0520">NAD</keyword>
<dbReference type="InterPro" id="IPR052259">
    <property type="entry name" value="Nucleoredoxin-like"/>
</dbReference>
<keyword evidence="1" id="KW-0560">Oxidoreductase</keyword>
<evidence type="ECO:0000256" key="2">
    <source>
        <dbReference type="ARBA" id="ARBA00023027"/>
    </source>
</evidence>
<evidence type="ECO:0000256" key="1">
    <source>
        <dbReference type="ARBA" id="ARBA00023002"/>
    </source>
</evidence>
<dbReference type="PANTHER" id="PTHR13871:SF7">
    <property type="entry name" value="NUCLEOREDOXIN 2-RELATED"/>
    <property type="match status" value="1"/>
</dbReference>
<sequence length="189" mass="21763">MALNKKYEVESIPCLVILQLEDTMGDATFCDGVELVYRNGVDAFPFTKEKLKELRREEKRKHDSQTVSFDSLIEDQAILERKNGEDFEIIFVSNDHDQNSFGSFFGPDGKTVTKQGRNLINLYQETAYPFTDVEVESMEKEMEEEAMSLPRREYRVCQLHELTLCLECGYEVHPRCISAVTPQSSIEDS</sequence>
<comment type="caution">
    <text evidence="3">The sequence shown here is derived from an EMBL/GenBank/DDBJ whole genome shotgun (WGS) entry which is preliminary data.</text>
</comment>
<dbReference type="Proteomes" id="UP000436088">
    <property type="component" value="Unassembled WGS sequence"/>
</dbReference>
<gene>
    <name evidence="3" type="ORF">F3Y22_tig00110646pilonHSYRG00072</name>
</gene>
<name>A0A6A2ZXQ1_HIBSY</name>
<evidence type="ECO:0000313" key="4">
    <source>
        <dbReference type="Proteomes" id="UP000436088"/>
    </source>
</evidence>
<dbReference type="EMBL" id="VEPZ02001059">
    <property type="protein sequence ID" value="KAE8696784.1"/>
    <property type="molecule type" value="Genomic_DNA"/>
</dbReference>
<dbReference type="AlphaFoldDB" id="A0A6A2ZXQ1"/>